<feature type="signal peptide" evidence="2">
    <location>
        <begin position="1"/>
        <end position="27"/>
    </location>
</feature>
<proteinExistence type="predicted"/>
<organism evidence="4 5">
    <name type="scientific">Lederbergia citrisecunda</name>
    <dbReference type="NCBI Taxonomy" id="2833583"/>
    <lineage>
        <taxon>Bacteria</taxon>
        <taxon>Bacillati</taxon>
        <taxon>Bacillota</taxon>
        <taxon>Bacilli</taxon>
        <taxon>Bacillales</taxon>
        <taxon>Bacillaceae</taxon>
        <taxon>Lederbergia</taxon>
    </lineage>
</organism>
<name>A0A942YK58_9BACI</name>
<reference evidence="4 5" key="1">
    <citation type="submission" date="2021-05" db="EMBL/GenBank/DDBJ databases">
        <title>Novel Bacillus species.</title>
        <authorList>
            <person name="Liu G."/>
        </authorList>
    </citation>
    <scope>NUCLEOTIDE SEQUENCE [LARGE SCALE GENOMIC DNA]</scope>
    <source>
        <strain evidence="4 5">FJAT-49732</strain>
    </source>
</reference>
<gene>
    <name evidence="4" type="ORF">KHA93_01120</name>
</gene>
<evidence type="ECO:0000313" key="5">
    <source>
        <dbReference type="Proteomes" id="UP000682713"/>
    </source>
</evidence>
<dbReference type="AlphaFoldDB" id="A0A942YK58"/>
<dbReference type="RefSeq" id="WP_213109036.1">
    <property type="nucleotide sequence ID" value="NZ_JAGYPJ010000001.1"/>
</dbReference>
<accession>A0A942YK58</accession>
<keyword evidence="2" id="KW-0732">Signal</keyword>
<sequence length="258" mass="29380">MKKRIAIISIIMLVLMLAACNSSNNNSTDDEIPKMLEVNLQVQEKADVNAEVPFTATVTQGDEKVKDADKVEFEVWEEGKKDDSEMIEAINKKDGTYEAKKTFDHDGVFTVQVHVTARGLHTMPKTSVTVGEGATEEHAHDNHEDGDHDDHGNHEHGHHSEDFSMHFMEPDSIEKGKETEFVVHLQDHNEPLEHARVRYEIWNDEISDKHEWVDASETKPGEYAGSHDFSESGVYKFKIHVQNDEGLHEHEEYEVVVK</sequence>
<dbReference type="PROSITE" id="PS51257">
    <property type="entry name" value="PROKAR_LIPOPROTEIN"/>
    <property type="match status" value="1"/>
</dbReference>
<comment type="caution">
    <text evidence="4">The sequence shown here is derived from an EMBL/GenBank/DDBJ whole genome shotgun (WGS) entry which is preliminary data.</text>
</comment>
<evidence type="ECO:0000313" key="4">
    <source>
        <dbReference type="EMBL" id="MBS4198260.1"/>
    </source>
</evidence>
<dbReference type="Pfam" id="PF13115">
    <property type="entry name" value="YtkA"/>
    <property type="match status" value="2"/>
</dbReference>
<dbReference type="InterPro" id="IPR032693">
    <property type="entry name" value="YtkA-like_dom"/>
</dbReference>
<feature type="compositionally biased region" description="Basic and acidic residues" evidence="1">
    <location>
        <begin position="135"/>
        <end position="162"/>
    </location>
</feature>
<evidence type="ECO:0000259" key="3">
    <source>
        <dbReference type="Pfam" id="PF13115"/>
    </source>
</evidence>
<feature type="domain" description="YtkA-like" evidence="3">
    <location>
        <begin position="159"/>
        <end position="240"/>
    </location>
</feature>
<dbReference type="EMBL" id="JAGYPJ010000001">
    <property type="protein sequence ID" value="MBS4198260.1"/>
    <property type="molecule type" value="Genomic_DNA"/>
</dbReference>
<keyword evidence="5" id="KW-1185">Reference proteome</keyword>
<feature type="chain" id="PRO_5038626326" evidence="2">
    <location>
        <begin position="28"/>
        <end position="258"/>
    </location>
</feature>
<feature type="domain" description="YtkA-like" evidence="3">
    <location>
        <begin position="34"/>
        <end position="114"/>
    </location>
</feature>
<feature type="region of interest" description="Disordered" evidence="1">
    <location>
        <begin position="127"/>
        <end position="162"/>
    </location>
</feature>
<evidence type="ECO:0000256" key="2">
    <source>
        <dbReference type="SAM" id="SignalP"/>
    </source>
</evidence>
<protein>
    <submittedName>
        <fullName evidence="4">FixH family protein</fullName>
    </submittedName>
</protein>
<dbReference type="Proteomes" id="UP000682713">
    <property type="component" value="Unassembled WGS sequence"/>
</dbReference>
<evidence type="ECO:0000256" key="1">
    <source>
        <dbReference type="SAM" id="MobiDB-lite"/>
    </source>
</evidence>